<dbReference type="InterPro" id="IPR042097">
    <property type="entry name" value="Aminopeptidase_N-like_N_sf"/>
</dbReference>
<dbReference type="GO" id="GO:0070006">
    <property type="term" value="F:metalloaminopeptidase activity"/>
    <property type="evidence" value="ECO:0007669"/>
    <property type="project" value="TreeGrafter"/>
</dbReference>
<sequence length="307" mass="34580">MKWLVLVVITIGFGLATPISTYNHYRLPTALRPIKYDLHVLTQLENADAFRFGGSVDIKIQVLENTNNITVHSKELTIDETATTLRQIGGADLKDNCVSSTEVNPEHDFYVLRTCRELLAGQVYEVSLRFSSTLSDRLEGYYRSSYVDPVANETRWISITHFEPASARLAFPCFDEPGYKAPFSITLRYHKKFTGLSNMPVKRTGKDVPKTIQDLPGPDQWVIFNNQLSAPYKVNYDAQNWKLLIETLNSEDYQCIHVVNRAQTGRCHVLRLDRGAGLRDRFAGDQLSGEGTGASSLEVGLRQSEVC</sequence>
<accession>B4HZ85</accession>
<evidence type="ECO:0000313" key="4">
    <source>
        <dbReference type="Proteomes" id="UP000001292"/>
    </source>
</evidence>
<keyword evidence="4" id="KW-1185">Reference proteome</keyword>
<feature type="chain" id="PRO_5002809657" evidence="1">
    <location>
        <begin position="17"/>
        <end position="307"/>
    </location>
</feature>
<dbReference type="GO" id="GO:0005737">
    <property type="term" value="C:cytoplasm"/>
    <property type="evidence" value="ECO:0007669"/>
    <property type="project" value="TreeGrafter"/>
</dbReference>
<dbReference type="HOGENOM" id="CLU_906953_0_0_1"/>
<dbReference type="GO" id="GO:0042277">
    <property type="term" value="F:peptide binding"/>
    <property type="evidence" value="ECO:0007669"/>
    <property type="project" value="TreeGrafter"/>
</dbReference>
<evidence type="ECO:0000259" key="2">
    <source>
        <dbReference type="Pfam" id="PF17900"/>
    </source>
</evidence>
<dbReference type="GO" id="GO:0006508">
    <property type="term" value="P:proteolysis"/>
    <property type="evidence" value="ECO:0007669"/>
    <property type="project" value="TreeGrafter"/>
</dbReference>
<dbReference type="Gene3D" id="2.60.40.1730">
    <property type="entry name" value="tricorn interacting facor f3 domain"/>
    <property type="match status" value="1"/>
</dbReference>
<feature type="domain" description="Aminopeptidase N-like N-terminal" evidence="2">
    <location>
        <begin position="33"/>
        <end position="207"/>
    </location>
</feature>
<keyword evidence="1" id="KW-0732">Signal</keyword>
<dbReference type="PANTHER" id="PTHR11533">
    <property type="entry name" value="PROTEASE M1 ZINC METALLOPROTEASE"/>
    <property type="match status" value="1"/>
</dbReference>
<dbReference type="GO" id="GO:0008270">
    <property type="term" value="F:zinc ion binding"/>
    <property type="evidence" value="ECO:0007669"/>
    <property type="project" value="TreeGrafter"/>
</dbReference>
<evidence type="ECO:0000313" key="3">
    <source>
        <dbReference type="EMBL" id="EDW53342.1"/>
    </source>
</evidence>
<protein>
    <submittedName>
        <fullName evidence="3">GM12250</fullName>
    </submittedName>
</protein>
<evidence type="ECO:0000256" key="1">
    <source>
        <dbReference type="SAM" id="SignalP"/>
    </source>
</evidence>
<dbReference type="InterPro" id="IPR045357">
    <property type="entry name" value="Aminopeptidase_N-like_N"/>
</dbReference>
<dbReference type="GO" id="GO:0043171">
    <property type="term" value="P:peptide catabolic process"/>
    <property type="evidence" value="ECO:0007669"/>
    <property type="project" value="TreeGrafter"/>
</dbReference>
<dbReference type="PhylomeDB" id="B4HZ85"/>
<dbReference type="EMBL" id="CH480819">
    <property type="protein sequence ID" value="EDW53342.1"/>
    <property type="molecule type" value="Genomic_DNA"/>
</dbReference>
<dbReference type="PANTHER" id="PTHR11533:SF253">
    <property type="entry name" value="AMINOPEPTIDASE-RELATED"/>
    <property type="match status" value="1"/>
</dbReference>
<dbReference type="AlphaFoldDB" id="B4HZ85"/>
<dbReference type="Pfam" id="PF17900">
    <property type="entry name" value="Peptidase_M1_N"/>
    <property type="match status" value="1"/>
</dbReference>
<dbReference type="Proteomes" id="UP000001292">
    <property type="component" value="Unassembled WGS sequence"/>
</dbReference>
<feature type="signal peptide" evidence="1">
    <location>
        <begin position="1"/>
        <end position="16"/>
    </location>
</feature>
<dbReference type="InterPro" id="IPR050344">
    <property type="entry name" value="Peptidase_M1_aminopeptidases"/>
</dbReference>
<dbReference type="GO" id="GO:0005615">
    <property type="term" value="C:extracellular space"/>
    <property type="evidence" value="ECO:0007669"/>
    <property type="project" value="TreeGrafter"/>
</dbReference>
<proteinExistence type="predicted"/>
<name>B4HZ85_DROSE</name>
<dbReference type="FunFam" id="2.60.40.1730:FF:000016">
    <property type="entry name" value="Aminopeptidase"/>
    <property type="match status" value="1"/>
</dbReference>
<gene>
    <name evidence="3" type="primary">Dsec\GM12250</name>
    <name evidence="3" type="ORF">Dsec_GM12250</name>
</gene>
<reference evidence="3 4" key="1">
    <citation type="journal article" date="2007" name="Nature">
        <title>Evolution of genes and genomes on the Drosophila phylogeny.</title>
        <authorList>
            <consortium name="Drosophila 12 Genomes Consortium"/>
            <person name="Clark A.G."/>
            <person name="Eisen M.B."/>
            <person name="Smith D.R."/>
            <person name="Bergman C.M."/>
            <person name="Oliver B."/>
            <person name="Markow T.A."/>
            <person name="Kaufman T.C."/>
            <person name="Kellis M."/>
            <person name="Gelbart W."/>
            <person name="Iyer V.N."/>
            <person name="Pollard D.A."/>
            <person name="Sackton T.B."/>
            <person name="Larracuente A.M."/>
            <person name="Singh N.D."/>
            <person name="Abad J.P."/>
            <person name="Abt D.N."/>
            <person name="Adryan B."/>
            <person name="Aguade M."/>
            <person name="Akashi H."/>
            <person name="Anderson W.W."/>
            <person name="Aquadro C.F."/>
            <person name="Ardell D.H."/>
            <person name="Arguello R."/>
            <person name="Artieri C.G."/>
            <person name="Barbash D.A."/>
            <person name="Barker D."/>
            <person name="Barsanti P."/>
            <person name="Batterham P."/>
            <person name="Batzoglou S."/>
            <person name="Begun D."/>
            <person name="Bhutkar A."/>
            <person name="Blanco E."/>
            <person name="Bosak S.A."/>
            <person name="Bradley R.K."/>
            <person name="Brand A.D."/>
            <person name="Brent M.R."/>
            <person name="Brooks A.N."/>
            <person name="Brown R.H."/>
            <person name="Butlin R.K."/>
            <person name="Caggese C."/>
            <person name="Calvi B.R."/>
            <person name="Bernardo de Carvalho A."/>
            <person name="Caspi A."/>
            <person name="Castrezana S."/>
            <person name="Celniker S.E."/>
            <person name="Chang J.L."/>
            <person name="Chapple C."/>
            <person name="Chatterji S."/>
            <person name="Chinwalla A."/>
            <person name="Civetta A."/>
            <person name="Clifton S.W."/>
            <person name="Comeron J.M."/>
            <person name="Costello J.C."/>
            <person name="Coyne J.A."/>
            <person name="Daub J."/>
            <person name="David R.G."/>
            <person name="Delcher A.L."/>
            <person name="Delehaunty K."/>
            <person name="Do C.B."/>
            <person name="Ebling H."/>
            <person name="Edwards K."/>
            <person name="Eickbush T."/>
            <person name="Evans J.D."/>
            <person name="Filipski A."/>
            <person name="Findeiss S."/>
            <person name="Freyhult E."/>
            <person name="Fulton L."/>
            <person name="Fulton R."/>
            <person name="Garcia A.C."/>
            <person name="Gardiner A."/>
            <person name="Garfield D.A."/>
            <person name="Garvin B.E."/>
            <person name="Gibson G."/>
            <person name="Gilbert D."/>
            <person name="Gnerre S."/>
            <person name="Godfrey J."/>
            <person name="Good R."/>
            <person name="Gotea V."/>
            <person name="Gravely B."/>
            <person name="Greenberg A.J."/>
            <person name="Griffiths-Jones S."/>
            <person name="Gross S."/>
            <person name="Guigo R."/>
            <person name="Gustafson E.A."/>
            <person name="Haerty W."/>
            <person name="Hahn M.W."/>
            <person name="Halligan D.L."/>
            <person name="Halpern A.L."/>
            <person name="Halter G.M."/>
            <person name="Han M.V."/>
            <person name="Heger A."/>
            <person name="Hillier L."/>
            <person name="Hinrichs A.S."/>
            <person name="Holmes I."/>
            <person name="Hoskins R.A."/>
            <person name="Hubisz M.J."/>
            <person name="Hultmark D."/>
            <person name="Huntley M.A."/>
            <person name="Jaffe D.B."/>
            <person name="Jagadeeshan S."/>
            <person name="Jeck W.R."/>
            <person name="Johnson J."/>
            <person name="Jones C.D."/>
            <person name="Jordan W.C."/>
            <person name="Karpen G.H."/>
            <person name="Kataoka E."/>
            <person name="Keightley P.D."/>
            <person name="Kheradpour P."/>
            <person name="Kirkness E.F."/>
            <person name="Koerich L.B."/>
            <person name="Kristiansen K."/>
            <person name="Kudrna D."/>
            <person name="Kulathinal R.J."/>
            <person name="Kumar S."/>
            <person name="Kwok R."/>
            <person name="Lander E."/>
            <person name="Langley C.H."/>
            <person name="Lapoint R."/>
            <person name="Lazzaro B.P."/>
            <person name="Lee S.J."/>
            <person name="Levesque L."/>
            <person name="Li R."/>
            <person name="Lin C.F."/>
            <person name="Lin M.F."/>
            <person name="Lindblad-Toh K."/>
            <person name="Llopart A."/>
            <person name="Long M."/>
            <person name="Low L."/>
            <person name="Lozovsky E."/>
            <person name="Lu J."/>
            <person name="Luo M."/>
            <person name="Machado C.A."/>
            <person name="Makalowski W."/>
            <person name="Marzo M."/>
            <person name="Matsuda M."/>
            <person name="Matzkin L."/>
            <person name="McAllister B."/>
            <person name="McBride C.S."/>
            <person name="McKernan B."/>
            <person name="McKernan K."/>
            <person name="Mendez-Lago M."/>
            <person name="Minx P."/>
            <person name="Mollenhauer M.U."/>
            <person name="Montooth K."/>
            <person name="Mount S.M."/>
            <person name="Mu X."/>
            <person name="Myers E."/>
            <person name="Negre B."/>
            <person name="Newfeld S."/>
            <person name="Nielsen R."/>
            <person name="Noor M.A."/>
            <person name="O'Grady P."/>
            <person name="Pachter L."/>
            <person name="Papaceit M."/>
            <person name="Parisi M.J."/>
            <person name="Parisi M."/>
            <person name="Parts L."/>
            <person name="Pedersen J.S."/>
            <person name="Pesole G."/>
            <person name="Phillippy A.M."/>
            <person name="Ponting C.P."/>
            <person name="Pop M."/>
            <person name="Porcelli D."/>
            <person name="Powell J.R."/>
            <person name="Prohaska S."/>
            <person name="Pruitt K."/>
            <person name="Puig M."/>
            <person name="Quesneville H."/>
            <person name="Ram K.R."/>
            <person name="Rand D."/>
            <person name="Rasmussen M.D."/>
            <person name="Reed L.K."/>
            <person name="Reenan R."/>
            <person name="Reily A."/>
            <person name="Remington K.A."/>
            <person name="Rieger T.T."/>
            <person name="Ritchie M.G."/>
            <person name="Robin C."/>
            <person name="Rogers Y.H."/>
            <person name="Rohde C."/>
            <person name="Rozas J."/>
            <person name="Rubenfield M.J."/>
            <person name="Ruiz A."/>
            <person name="Russo S."/>
            <person name="Salzberg S.L."/>
            <person name="Sanchez-Gracia A."/>
            <person name="Saranga D.J."/>
            <person name="Sato H."/>
            <person name="Schaeffer S.W."/>
            <person name="Schatz M.C."/>
            <person name="Schlenke T."/>
            <person name="Schwartz R."/>
            <person name="Segarra C."/>
            <person name="Singh R.S."/>
            <person name="Sirot L."/>
            <person name="Sirota M."/>
            <person name="Sisneros N.B."/>
            <person name="Smith C.D."/>
            <person name="Smith T.F."/>
            <person name="Spieth J."/>
            <person name="Stage D.E."/>
            <person name="Stark A."/>
            <person name="Stephan W."/>
            <person name="Strausberg R.L."/>
            <person name="Strempel S."/>
            <person name="Sturgill D."/>
            <person name="Sutton G."/>
            <person name="Sutton G.G."/>
            <person name="Tao W."/>
            <person name="Teichmann S."/>
            <person name="Tobari Y.N."/>
            <person name="Tomimura Y."/>
            <person name="Tsolas J.M."/>
            <person name="Valente V.L."/>
            <person name="Venter E."/>
            <person name="Venter J.C."/>
            <person name="Vicario S."/>
            <person name="Vieira F.G."/>
            <person name="Vilella A.J."/>
            <person name="Villasante A."/>
            <person name="Walenz B."/>
            <person name="Wang J."/>
            <person name="Wasserman M."/>
            <person name="Watts T."/>
            <person name="Wilson D."/>
            <person name="Wilson R.K."/>
            <person name="Wing R.A."/>
            <person name="Wolfner M.F."/>
            <person name="Wong A."/>
            <person name="Wong G.K."/>
            <person name="Wu C.I."/>
            <person name="Wu G."/>
            <person name="Yamamoto D."/>
            <person name="Yang H.P."/>
            <person name="Yang S.P."/>
            <person name="Yorke J.A."/>
            <person name="Yoshida K."/>
            <person name="Zdobnov E."/>
            <person name="Zhang P."/>
            <person name="Zhang Y."/>
            <person name="Zimin A.V."/>
            <person name="Baldwin J."/>
            <person name="Abdouelleil A."/>
            <person name="Abdulkadir J."/>
            <person name="Abebe A."/>
            <person name="Abera B."/>
            <person name="Abreu J."/>
            <person name="Acer S.C."/>
            <person name="Aftuck L."/>
            <person name="Alexander A."/>
            <person name="An P."/>
            <person name="Anderson E."/>
            <person name="Anderson S."/>
            <person name="Arachi H."/>
            <person name="Azer M."/>
            <person name="Bachantsang P."/>
            <person name="Barry A."/>
            <person name="Bayul T."/>
            <person name="Berlin A."/>
            <person name="Bessette D."/>
            <person name="Bloom T."/>
            <person name="Blye J."/>
            <person name="Boguslavskiy L."/>
            <person name="Bonnet C."/>
            <person name="Boukhgalter B."/>
            <person name="Bourzgui I."/>
            <person name="Brown A."/>
            <person name="Cahill P."/>
            <person name="Channer S."/>
            <person name="Cheshatsang Y."/>
            <person name="Chuda L."/>
            <person name="Citroen M."/>
            <person name="Collymore A."/>
            <person name="Cooke P."/>
            <person name="Costello M."/>
            <person name="D'Aco K."/>
            <person name="Daza R."/>
            <person name="De Haan G."/>
            <person name="DeGray S."/>
            <person name="DeMaso C."/>
            <person name="Dhargay N."/>
            <person name="Dooley K."/>
            <person name="Dooley E."/>
            <person name="Doricent M."/>
            <person name="Dorje P."/>
            <person name="Dorjee K."/>
            <person name="Dupes A."/>
            <person name="Elong R."/>
            <person name="Falk J."/>
            <person name="Farina A."/>
            <person name="Faro S."/>
            <person name="Ferguson D."/>
            <person name="Fisher S."/>
            <person name="Foley C.D."/>
            <person name="Franke A."/>
            <person name="Friedrich D."/>
            <person name="Gadbois L."/>
            <person name="Gearin G."/>
            <person name="Gearin C.R."/>
            <person name="Giannoukos G."/>
            <person name="Goode T."/>
            <person name="Graham J."/>
            <person name="Grandbois E."/>
            <person name="Grewal S."/>
            <person name="Gyaltsen K."/>
            <person name="Hafez N."/>
            <person name="Hagos B."/>
            <person name="Hall J."/>
            <person name="Henson C."/>
            <person name="Hollinger A."/>
            <person name="Honan T."/>
            <person name="Huard M.D."/>
            <person name="Hughes L."/>
            <person name="Hurhula B."/>
            <person name="Husby M.E."/>
            <person name="Kamat A."/>
            <person name="Kanga B."/>
            <person name="Kashin S."/>
            <person name="Khazanovich D."/>
            <person name="Kisner P."/>
            <person name="Lance K."/>
            <person name="Lara M."/>
            <person name="Lee W."/>
            <person name="Lennon N."/>
            <person name="Letendre F."/>
            <person name="LeVine R."/>
            <person name="Lipovsky A."/>
            <person name="Liu X."/>
            <person name="Liu J."/>
            <person name="Liu S."/>
            <person name="Lokyitsang T."/>
            <person name="Lokyitsang Y."/>
            <person name="Lubonja R."/>
            <person name="Lui A."/>
            <person name="MacDonald P."/>
            <person name="Magnisalis V."/>
            <person name="Maru K."/>
            <person name="Matthews C."/>
            <person name="McCusker W."/>
            <person name="McDonough S."/>
            <person name="Mehta T."/>
            <person name="Meldrim J."/>
            <person name="Meneus L."/>
            <person name="Mihai O."/>
            <person name="Mihalev A."/>
            <person name="Mihova T."/>
            <person name="Mittelman R."/>
            <person name="Mlenga V."/>
            <person name="Montmayeur A."/>
            <person name="Mulrain L."/>
            <person name="Navidi A."/>
            <person name="Naylor J."/>
            <person name="Negash T."/>
            <person name="Nguyen T."/>
            <person name="Nguyen N."/>
            <person name="Nicol R."/>
            <person name="Norbu C."/>
            <person name="Norbu N."/>
            <person name="Novod N."/>
            <person name="O'Neill B."/>
            <person name="Osman S."/>
            <person name="Markiewicz E."/>
            <person name="Oyono O.L."/>
            <person name="Patti C."/>
            <person name="Phunkhang P."/>
            <person name="Pierre F."/>
            <person name="Priest M."/>
            <person name="Raghuraman S."/>
            <person name="Rege F."/>
            <person name="Reyes R."/>
            <person name="Rise C."/>
            <person name="Rogov P."/>
            <person name="Ross K."/>
            <person name="Ryan E."/>
            <person name="Settipalli S."/>
            <person name="Shea T."/>
            <person name="Sherpa N."/>
            <person name="Shi L."/>
            <person name="Shih D."/>
            <person name="Sparrow T."/>
            <person name="Spaulding J."/>
            <person name="Stalker J."/>
            <person name="Stange-Thomann N."/>
            <person name="Stavropoulos S."/>
            <person name="Stone C."/>
            <person name="Strader C."/>
            <person name="Tesfaye S."/>
            <person name="Thomson T."/>
            <person name="Thoulutsang Y."/>
            <person name="Thoulutsang D."/>
            <person name="Topham K."/>
            <person name="Topping I."/>
            <person name="Tsamla T."/>
            <person name="Vassiliev H."/>
            <person name="Vo A."/>
            <person name="Wangchuk T."/>
            <person name="Wangdi T."/>
            <person name="Weiand M."/>
            <person name="Wilkinson J."/>
            <person name="Wilson A."/>
            <person name="Yadav S."/>
            <person name="Young G."/>
            <person name="Yu Q."/>
            <person name="Zembek L."/>
            <person name="Zhong D."/>
            <person name="Zimmer A."/>
            <person name="Zwirko Z."/>
            <person name="Jaffe D.B."/>
            <person name="Alvarez P."/>
            <person name="Brockman W."/>
            <person name="Butler J."/>
            <person name="Chin C."/>
            <person name="Gnerre S."/>
            <person name="Grabherr M."/>
            <person name="Kleber M."/>
            <person name="Mauceli E."/>
            <person name="MacCallum I."/>
        </authorList>
    </citation>
    <scope>NUCLEOTIDE SEQUENCE [LARGE SCALE GENOMIC DNA]</scope>
    <source>
        <strain evidence="4">Rob3c / Tucson 14021-0248.25</strain>
    </source>
</reference>
<organism evidence="4">
    <name type="scientific">Drosophila sechellia</name>
    <name type="common">Fruit fly</name>
    <dbReference type="NCBI Taxonomy" id="7238"/>
    <lineage>
        <taxon>Eukaryota</taxon>
        <taxon>Metazoa</taxon>
        <taxon>Ecdysozoa</taxon>
        <taxon>Arthropoda</taxon>
        <taxon>Hexapoda</taxon>
        <taxon>Insecta</taxon>
        <taxon>Pterygota</taxon>
        <taxon>Neoptera</taxon>
        <taxon>Endopterygota</taxon>
        <taxon>Diptera</taxon>
        <taxon>Brachycera</taxon>
        <taxon>Muscomorpha</taxon>
        <taxon>Ephydroidea</taxon>
        <taxon>Drosophilidae</taxon>
        <taxon>Drosophila</taxon>
        <taxon>Sophophora</taxon>
    </lineage>
</organism>
<dbReference type="GO" id="GO:0016020">
    <property type="term" value="C:membrane"/>
    <property type="evidence" value="ECO:0007669"/>
    <property type="project" value="TreeGrafter"/>
</dbReference>
<dbReference type="STRING" id="7238.B4HZ85"/>
<dbReference type="SUPFAM" id="SSF63737">
    <property type="entry name" value="Leukotriene A4 hydrolase N-terminal domain"/>
    <property type="match status" value="1"/>
</dbReference>